<comment type="caution">
    <text evidence="9">The sequence shown here is derived from an EMBL/GenBank/DDBJ whole genome shotgun (WGS) entry which is preliminary data.</text>
</comment>
<protein>
    <submittedName>
        <fullName evidence="9">Aminotransferase, class V</fullName>
    </submittedName>
</protein>
<dbReference type="GO" id="GO:0051536">
    <property type="term" value="F:iron-sulfur cluster binding"/>
    <property type="evidence" value="ECO:0007669"/>
    <property type="project" value="UniProtKB-KW"/>
</dbReference>
<evidence type="ECO:0000256" key="4">
    <source>
        <dbReference type="ARBA" id="ARBA00022898"/>
    </source>
</evidence>
<dbReference type="InterPro" id="IPR000192">
    <property type="entry name" value="Aminotrans_V_dom"/>
</dbReference>
<reference evidence="10" key="1">
    <citation type="submission" date="2009-12" db="EMBL/GenBank/DDBJ databases">
        <title>Sequence of Clostridiales genomosp. BVAB3 str. UPII9-5.</title>
        <authorList>
            <person name="Madupu R."/>
            <person name="Durkin A.S."/>
            <person name="Torralba M."/>
            <person name="Methe B."/>
            <person name="Sutton G.G."/>
            <person name="Strausberg R.L."/>
            <person name="Nelson K.E."/>
        </authorList>
    </citation>
    <scope>NUCLEOTIDE SEQUENCE [LARGE SCALE GENOMIC DNA]</scope>
    <source>
        <strain evidence="10">W1219</strain>
    </source>
</reference>
<keyword evidence="9" id="KW-0808">Transferase</keyword>
<dbReference type="InterPro" id="IPR015421">
    <property type="entry name" value="PyrdxlP-dep_Trfase_major"/>
</dbReference>
<evidence type="ECO:0000313" key="10">
    <source>
        <dbReference type="Proteomes" id="UP000005017"/>
    </source>
</evidence>
<dbReference type="InterPro" id="IPR020578">
    <property type="entry name" value="Aminotrans_V_PyrdxlP_BS"/>
</dbReference>
<dbReference type="PANTHER" id="PTHR11601">
    <property type="entry name" value="CYSTEINE DESULFURYLASE FAMILY MEMBER"/>
    <property type="match status" value="1"/>
</dbReference>
<dbReference type="InterPro" id="IPR015422">
    <property type="entry name" value="PyrdxlP-dep_Trfase_small"/>
</dbReference>
<dbReference type="eggNOG" id="COG1104">
    <property type="taxonomic scope" value="Bacteria"/>
</dbReference>
<dbReference type="Pfam" id="PF00266">
    <property type="entry name" value="Aminotran_5"/>
    <property type="match status" value="1"/>
</dbReference>
<feature type="domain" description="Aminotransferase class V" evidence="8">
    <location>
        <begin position="6"/>
        <end position="363"/>
    </location>
</feature>
<dbReference type="SUPFAM" id="SSF53383">
    <property type="entry name" value="PLP-dependent transferases"/>
    <property type="match status" value="1"/>
</dbReference>
<dbReference type="PIRSF" id="PIRSF005572">
    <property type="entry name" value="NifS"/>
    <property type="match status" value="1"/>
</dbReference>
<dbReference type="AlphaFoldDB" id="D2MP55"/>
<evidence type="ECO:0000256" key="5">
    <source>
        <dbReference type="ARBA" id="ARBA00023004"/>
    </source>
</evidence>
<proteinExistence type="inferred from homology"/>
<accession>D2MP55</accession>
<dbReference type="STRING" id="679192.HMPREF9013_0280"/>
<dbReference type="EMBL" id="ADFR01000008">
    <property type="protein sequence ID" value="EFC05675.1"/>
    <property type="molecule type" value="Genomic_DNA"/>
</dbReference>
<dbReference type="Gene3D" id="3.40.640.10">
    <property type="entry name" value="Type I PLP-dependent aspartate aminotransferase-like (Major domain)"/>
    <property type="match status" value="1"/>
</dbReference>
<keyword evidence="9" id="KW-0032">Aminotransferase</keyword>
<dbReference type="Gene3D" id="1.10.260.50">
    <property type="match status" value="1"/>
</dbReference>
<evidence type="ECO:0000256" key="3">
    <source>
        <dbReference type="ARBA" id="ARBA00022723"/>
    </source>
</evidence>
<keyword evidence="5" id="KW-0408">Iron</keyword>
<organism evidence="9 10">
    <name type="scientific">Bulleidia extructa W1219</name>
    <dbReference type="NCBI Taxonomy" id="679192"/>
    <lineage>
        <taxon>Bacteria</taxon>
        <taxon>Bacillati</taxon>
        <taxon>Bacillota</taxon>
        <taxon>Erysipelotrichia</taxon>
        <taxon>Erysipelotrichales</taxon>
        <taxon>Erysipelotrichaceae</taxon>
        <taxon>Bulleidia</taxon>
    </lineage>
</organism>
<keyword evidence="10" id="KW-1185">Reference proteome</keyword>
<dbReference type="OrthoDB" id="9808002at2"/>
<dbReference type="Gene3D" id="3.90.1150.10">
    <property type="entry name" value="Aspartate Aminotransferase, domain 1"/>
    <property type="match status" value="1"/>
</dbReference>
<dbReference type="Proteomes" id="UP000005017">
    <property type="component" value="Unassembled WGS sequence"/>
</dbReference>
<dbReference type="PROSITE" id="PS00595">
    <property type="entry name" value="AA_TRANSFER_CLASS_5"/>
    <property type="match status" value="1"/>
</dbReference>
<keyword evidence="6" id="KW-0411">Iron-sulfur</keyword>
<dbReference type="RefSeq" id="WP_006627176.1">
    <property type="nucleotide sequence ID" value="NZ_ADFR01000008.1"/>
</dbReference>
<comment type="cofactor">
    <cofactor evidence="1 7">
        <name>pyridoxal 5'-phosphate</name>
        <dbReference type="ChEBI" id="CHEBI:597326"/>
    </cofactor>
</comment>
<evidence type="ECO:0000256" key="6">
    <source>
        <dbReference type="ARBA" id="ARBA00023014"/>
    </source>
</evidence>
<keyword evidence="4" id="KW-0663">Pyridoxal phosphate</keyword>
<dbReference type="GO" id="GO:0008483">
    <property type="term" value="F:transaminase activity"/>
    <property type="evidence" value="ECO:0007669"/>
    <property type="project" value="UniProtKB-KW"/>
</dbReference>
<evidence type="ECO:0000256" key="1">
    <source>
        <dbReference type="ARBA" id="ARBA00001933"/>
    </source>
</evidence>
<sequence>MRRVDFDSASTTNVQAQVLKTYIDLLQKEYANSESLYDEGVAMHLKLEKARAAIASLLQVQAQEIIFTSGASESNSAAIKGVCFAQRDKKHILTTSIEHSSVRYAVAQMAEIFNYEVTYLSVSEKGVISLEEMKKSLREDTAIVSIMAVNNEVGSIQPIQEVGEYVKKHSHAYFHVDLTQAIGKVELDMKYIDLASMSAHKMNGLKGSGILVKKNHVPFVPLINGGEQEFGLRGGTANALVDLVLAKTLRLYLEEQKKKRPHIQALKERLVTGLRKLEGVWINSPSEGIANIVNFSYPKIPSEVMQNALNKKGFMVSAKSTCDSKSSEPSEVLMAMGLGRDRSLSSIRVSFHEENTLEEVDSFLKAYREVIQQYGSL</sequence>
<evidence type="ECO:0000313" key="9">
    <source>
        <dbReference type="EMBL" id="EFC05675.1"/>
    </source>
</evidence>
<evidence type="ECO:0000256" key="7">
    <source>
        <dbReference type="RuleBase" id="RU004504"/>
    </source>
</evidence>
<keyword evidence="3" id="KW-0479">Metal-binding</keyword>
<comment type="similarity">
    <text evidence="2">Belongs to the class-V pyridoxal-phosphate-dependent aminotransferase family. NifS/IscS subfamily.</text>
</comment>
<dbReference type="PANTHER" id="PTHR11601:SF50">
    <property type="entry name" value="CYSTEINE DESULFURASE ISCS 2-RELATED"/>
    <property type="match status" value="1"/>
</dbReference>
<gene>
    <name evidence="9" type="ORF">HMPREF9013_0280</name>
</gene>
<dbReference type="InterPro" id="IPR015424">
    <property type="entry name" value="PyrdxlP-dep_Trfase"/>
</dbReference>
<dbReference type="InterPro" id="IPR016454">
    <property type="entry name" value="Cysteine_dSase"/>
</dbReference>
<dbReference type="GO" id="GO:0046872">
    <property type="term" value="F:metal ion binding"/>
    <property type="evidence" value="ECO:0007669"/>
    <property type="project" value="UniProtKB-KW"/>
</dbReference>
<evidence type="ECO:0000259" key="8">
    <source>
        <dbReference type="Pfam" id="PF00266"/>
    </source>
</evidence>
<evidence type="ECO:0000256" key="2">
    <source>
        <dbReference type="ARBA" id="ARBA00006490"/>
    </source>
</evidence>
<name>D2MP55_9FIRM</name>